<dbReference type="Proteomes" id="UP000322699">
    <property type="component" value="Unassembled WGS sequence"/>
</dbReference>
<keyword evidence="2" id="KW-1185">Reference proteome</keyword>
<gene>
    <name evidence="1" type="ORF">LF1_41950</name>
</gene>
<dbReference type="EMBL" id="VRLW01000001">
    <property type="protein sequence ID" value="KAA1261640.1"/>
    <property type="molecule type" value="Genomic_DNA"/>
</dbReference>
<dbReference type="Gene3D" id="3.30.460.40">
    <property type="match status" value="1"/>
</dbReference>
<sequence length="199" mass="22090">MTRILDAAKRADLFFKNQSPIHEAMRRLNKTLGEMEIPFAVAGAMAANAHGHRRTTADVDILIRQEDLDRFKAAFIGRGWTDIFEGSKNFRDAVVDVKIVAWIVDQFPGDGLEKPVAFPAPETVAETGEDGVPVISLKTLIELKIASGMTAVHRPRDLDDVIQLIKVNKLSKDFGSQLNPYVADKFAELWAAAQVVEEY</sequence>
<evidence type="ECO:0008006" key="3">
    <source>
        <dbReference type="Google" id="ProtNLM"/>
    </source>
</evidence>
<protein>
    <recommendedName>
        <fullName evidence="3">Nucleotidyltransferase</fullName>
    </recommendedName>
</protein>
<dbReference type="SUPFAM" id="SSF81301">
    <property type="entry name" value="Nucleotidyltransferase"/>
    <property type="match status" value="1"/>
</dbReference>
<organism evidence="1 2">
    <name type="scientific">Rubripirellula obstinata</name>
    <dbReference type="NCBI Taxonomy" id="406547"/>
    <lineage>
        <taxon>Bacteria</taxon>
        <taxon>Pseudomonadati</taxon>
        <taxon>Planctomycetota</taxon>
        <taxon>Planctomycetia</taxon>
        <taxon>Pirellulales</taxon>
        <taxon>Pirellulaceae</taxon>
        <taxon>Rubripirellula</taxon>
    </lineage>
</organism>
<comment type="caution">
    <text evidence="1">The sequence shown here is derived from an EMBL/GenBank/DDBJ whole genome shotgun (WGS) entry which is preliminary data.</text>
</comment>
<dbReference type="InterPro" id="IPR043519">
    <property type="entry name" value="NT_sf"/>
</dbReference>
<evidence type="ECO:0000313" key="2">
    <source>
        <dbReference type="Proteomes" id="UP000322699"/>
    </source>
</evidence>
<dbReference type="RefSeq" id="WP_068262302.1">
    <property type="nucleotide sequence ID" value="NZ_LWSK01000034.1"/>
</dbReference>
<evidence type="ECO:0000313" key="1">
    <source>
        <dbReference type="EMBL" id="KAA1261640.1"/>
    </source>
</evidence>
<reference evidence="1 2" key="1">
    <citation type="submission" date="2019-08" db="EMBL/GenBank/DDBJ databases">
        <title>Deep-cultivation of Planctomycetes and their phenomic and genomic characterization uncovers novel biology.</title>
        <authorList>
            <person name="Wiegand S."/>
            <person name="Jogler M."/>
            <person name="Boedeker C."/>
            <person name="Pinto D."/>
            <person name="Vollmers J."/>
            <person name="Rivas-Marin E."/>
            <person name="Kohn T."/>
            <person name="Peeters S.H."/>
            <person name="Heuer A."/>
            <person name="Rast P."/>
            <person name="Oberbeckmann S."/>
            <person name="Bunk B."/>
            <person name="Jeske O."/>
            <person name="Meyerdierks A."/>
            <person name="Storesund J.E."/>
            <person name="Kallscheuer N."/>
            <person name="Luecker S."/>
            <person name="Lage O.M."/>
            <person name="Pohl T."/>
            <person name="Merkel B.J."/>
            <person name="Hornburger P."/>
            <person name="Mueller R.-W."/>
            <person name="Bruemmer F."/>
            <person name="Labrenz M."/>
            <person name="Spormann A.M."/>
            <person name="Op Den Camp H."/>
            <person name="Overmann J."/>
            <person name="Amann R."/>
            <person name="Jetten M.S.M."/>
            <person name="Mascher T."/>
            <person name="Medema M.H."/>
            <person name="Devos D.P."/>
            <person name="Kaster A.-K."/>
            <person name="Ovreas L."/>
            <person name="Rohde M."/>
            <person name="Galperin M.Y."/>
            <person name="Jogler C."/>
        </authorList>
    </citation>
    <scope>NUCLEOTIDE SEQUENCE [LARGE SCALE GENOMIC DNA]</scope>
    <source>
        <strain evidence="1 2">LF1</strain>
    </source>
</reference>
<dbReference type="OrthoDB" id="291856at2"/>
<proteinExistence type="predicted"/>
<dbReference type="AlphaFoldDB" id="A0A5B1CPT0"/>
<name>A0A5B1CPT0_9BACT</name>
<accession>A0A5B1CPT0</accession>